<keyword evidence="2" id="KW-0067">ATP-binding</keyword>
<evidence type="ECO:0000256" key="3">
    <source>
        <dbReference type="ARBA" id="ARBA00061607"/>
    </source>
</evidence>
<dbReference type="InterPro" id="IPR011703">
    <property type="entry name" value="ATPase_AAA-3"/>
</dbReference>
<dbReference type="SUPFAM" id="SSF52540">
    <property type="entry name" value="P-loop containing nucleoside triphosphate hydrolases"/>
    <property type="match status" value="1"/>
</dbReference>
<dbReference type="PANTHER" id="PTHR42759:SF5">
    <property type="entry name" value="METHANOL DEHYDROGENASE REGULATOR"/>
    <property type="match status" value="1"/>
</dbReference>
<dbReference type="STRING" id="360412.LARV_03525"/>
<dbReference type="PANTHER" id="PTHR42759">
    <property type="entry name" value="MOXR FAMILY PROTEIN"/>
    <property type="match status" value="1"/>
</dbReference>
<dbReference type="GO" id="GO:0005524">
    <property type="term" value="F:ATP binding"/>
    <property type="evidence" value="ECO:0007669"/>
    <property type="project" value="UniProtKB-KW"/>
</dbReference>
<dbReference type="Proteomes" id="UP000055060">
    <property type="component" value="Unassembled WGS sequence"/>
</dbReference>
<dbReference type="PIRSF" id="PIRSF002849">
    <property type="entry name" value="AAA_ATPase_chaperone_MoxR_prd"/>
    <property type="match status" value="1"/>
</dbReference>
<evidence type="ECO:0000313" key="7">
    <source>
        <dbReference type="Proteomes" id="UP000055060"/>
    </source>
</evidence>
<evidence type="ECO:0000256" key="1">
    <source>
        <dbReference type="ARBA" id="ARBA00022741"/>
    </source>
</evidence>
<dbReference type="FunFam" id="3.40.50.300:FF:000640">
    <property type="entry name" value="MoxR family ATPase"/>
    <property type="match status" value="1"/>
</dbReference>
<dbReference type="CDD" id="cd00009">
    <property type="entry name" value="AAA"/>
    <property type="match status" value="1"/>
</dbReference>
<gene>
    <name evidence="6" type="ORF">LARV_03525</name>
</gene>
<protein>
    <submittedName>
        <fullName evidence="6">MoxR-like ATPases</fullName>
    </submittedName>
</protein>
<accession>A0A0S7BPH7</accession>
<evidence type="ECO:0000313" key="6">
    <source>
        <dbReference type="EMBL" id="GAP15733.1"/>
    </source>
</evidence>
<feature type="domain" description="ChlI/MoxR AAA lid" evidence="5">
    <location>
        <begin position="243"/>
        <end position="299"/>
    </location>
</feature>
<dbReference type="InterPro" id="IPR027417">
    <property type="entry name" value="P-loop_NTPase"/>
</dbReference>
<keyword evidence="7" id="KW-1185">Reference proteome</keyword>
<dbReference type="InterPro" id="IPR050764">
    <property type="entry name" value="CbbQ/NirQ/NorQ/GpvN"/>
</dbReference>
<dbReference type="InterPro" id="IPR041628">
    <property type="entry name" value="ChlI/MoxR_AAA_lid"/>
</dbReference>
<dbReference type="AlphaFoldDB" id="A0A0S7BPH7"/>
<dbReference type="Gene3D" id="3.40.50.300">
    <property type="entry name" value="P-loop containing nucleotide triphosphate hydrolases"/>
    <property type="match status" value="1"/>
</dbReference>
<comment type="similarity">
    <text evidence="3">Belongs to the MoxR family.</text>
</comment>
<dbReference type="Pfam" id="PF07726">
    <property type="entry name" value="AAA_3"/>
    <property type="match status" value="1"/>
</dbReference>
<evidence type="ECO:0000256" key="2">
    <source>
        <dbReference type="ARBA" id="ARBA00022840"/>
    </source>
</evidence>
<evidence type="ECO:0000259" key="5">
    <source>
        <dbReference type="Pfam" id="PF17863"/>
    </source>
</evidence>
<dbReference type="GO" id="GO:0016887">
    <property type="term" value="F:ATP hydrolysis activity"/>
    <property type="evidence" value="ECO:0007669"/>
    <property type="project" value="InterPro"/>
</dbReference>
<dbReference type="Pfam" id="PF17863">
    <property type="entry name" value="AAA_lid_2"/>
    <property type="match status" value="1"/>
</dbReference>
<name>A0A0S7BPH7_9CHLR</name>
<organism evidence="6">
    <name type="scientific">Longilinea arvoryzae</name>
    <dbReference type="NCBI Taxonomy" id="360412"/>
    <lineage>
        <taxon>Bacteria</taxon>
        <taxon>Bacillati</taxon>
        <taxon>Chloroflexota</taxon>
        <taxon>Anaerolineae</taxon>
        <taxon>Anaerolineales</taxon>
        <taxon>Anaerolineaceae</taxon>
        <taxon>Longilinea</taxon>
    </lineage>
</organism>
<feature type="domain" description="ATPase AAA-3" evidence="4">
    <location>
        <begin position="49"/>
        <end position="179"/>
    </location>
</feature>
<dbReference type="EMBL" id="DF967972">
    <property type="protein sequence ID" value="GAP15733.1"/>
    <property type="molecule type" value="Genomic_DNA"/>
</dbReference>
<dbReference type="Gene3D" id="1.10.8.80">
    <property type="entry name" value="Magnesium chelatase subunit I, C-Terminal domain"/>
    <property type="match status" value="1"/>
</dbReference>
<reference evidence="6" key="1">
    <citation type="submission" date="2015-07" db="EMBL/GenBank/DDBJ databases">
        <title>Draft Genome Sequences of Anaerolinea thermolimosa IMO-1, Bellilinea caldifistulae GOMI-1, Leptolinea tardivitalis YMTK-2, Levilinea saccharolytica KIBI-1,Longilinea arvoryzae KOME-1, Previously Described as Members of the Anaerolineaceae (Chloroflexi).</title>
        <authorList>
            <person name="Sekiguchi Y."/>
            <person name="Ohashi A."/>
            <person name="Matsuura N."/>
            <person name="Tourlousse M.D."/>
        </authorList>
    </citation>
    <scope>NUCLEOTIDE SEQUENCE [LARGE SCALE GENOMIC DNA]</scope>
    <source>
        <strain evidence="6">KOME-1</strain>
    </source>
</reference>
<evidence type="ECO:0000259" key="4">
    <source>
        <dbReference type="Pfam" id="PF07726"/>
    </source>
</evidence>
<proteinExistence type="inferred from homology"/>
<sequence length="328" mass="36337">MMMSPTKTMSIDDVAGRTGCILDEVEKAVIGKRDVLTRMMAAFLSSGGHILLEDYPGLAKTLIANSFATALGLDFKRIQFTPDLLPGDITGGFILDTRQNQFVLRKGPLFTNILLADEINRASPKTQSALLEAMQEYQVSLEGESLKLPFPFIVIATQNPIEYEGTFPLPEAQLDRFMIRLSVGYPCNEDEQQILARRAERKEDAVALQAVVNPEEFLAMRAAVEDVFVNPDIQNYIVQVTAKTRKHRQIELGASPRGSLALLKLARAWAAIHNRDYVIPDDVKTFMLPVLGHRILLDPNLWNRKNAVNEVIDGIAASVPVPVTSPAK</sequence>
<keyword evidence="1" id="KW-0547">Nucleotide-binding</keyword>